<reference evidence="2 3" key="1">
    <citation type="journal article" date="2019" name="Nat. Ecol. Evol.">
        <title>Megaphylogeny resolves global patterns of mushroom evolution.</title>
        <authorList>
            <person name="Varga T."/>
            <person name="Krizsan K."/>
            <person name="Foldi C."/>
            <person name="Dima B."/>
            <person name="Sanchez-Garcia M."/>
            <person name="Sanchez-Ramirez S."/>
            <person name="Szollosi G.J."/>
            <person name="Szarkandi J.G."/>
            <person name="Papp V."/>
            <person name="Albert L."/>
            <person name="Andreopoulos W."/>
            <person name="Angelini C."/>
            <person name="Antonin V."/>
            <person name="Barry K.W."/>
            <person name="Bougher N.L."/>
            <person name="Buchanan P."/>
            <person name="Buyck B."/>
            <person name="Bense V."/>
            <person name="Catcheside P."/>
            <person name="Chovatia M."/>
            <person name="Cooper J."/>
            <person name="Damon W."/>
            <person name="Desjardin D."/>
            <person name="Finy P."/>
            <person name="Geml J."/>
            <person name="Haridas S."/>
            <person name="Hughes K."/>
            <person name="Justo A."/>
            <person name="Karasinski D."/>
            <person name="Kautmanova I."/>
            <person name="Kiss B."/>
            <person name="Kocsube S."/>
            <person name="Kotiranta H."/>
            <person name="LaButti K.M."/>
            <person name="Lechner B.E."/>
            <person name="Liimatainen K."/>
            <person name="Lipzen A."/>
            <person name="Lukacs Z."/>
            <person name="Mihaltcheva S."/>
            <person name="Morgado L.N."/>
            <person name="Niskanen T."/>
            <person name="Noordeloos M.E."/>
            <person name="Ohm R.A."/>
            <person name="Ortiz-Santana B."/>
            <person name="Ovrebo C."/>
            <person name="Racz N."/>
            <person name="Riley R."/>
            <person name="Savchenko A."/>
            <person name="Shiryaev A."/>
            <person name="Soop K."/>
            <person name="Spirin V."/>
            <person name="Szebenyi C."/>
            <person name="Tomsovsky M."/>
            <person name="Tulloss R.E."/>
            <person name="Uehling J."/>
            <person name="Grigoriev I.V."/>
            <person name="Vagvolgyi C."/>
            <person name="Papp T."/>
            <person name="Martin F.M."/>
            <person name="Miettinen O."/>
            <person name="Hibbett D.S."/>
            <person name="Nagy L.G."/>
        </authorList>
    </citation>
    <scope>NUCLEOTIDE SEQUENCE [LARGE SCALE GENOMIC DNA]</scope>
    <source>
        <strain evidence="2 3">CBS 962.96</strain>
    </source>
</reference>
<gene>
    <name evidence="2" type="ORF">K435DRAFT_868642</name>
</gene>
<protein>
    <submittedName>
        <fullName evidence="2">Uncharacterized protein</fullName>
    </submittedName>
</protein>
<organism evidence="2 3">
    <name type="scientific">Dendrothele bispora (strain CBS 962.96)</name>
    <dbReference type="NCBI Taxonomy" id="1314807"/>
    <lineage>
        <taxon>Eukaryota</taxon>
        <taxon>Fungi</taxon>
        <taxon>Dikarya</taxon>
        <taxon>Basidiomycota</taxon>
        <taxon>Agaricomycotina</taxon>
        <taxon>Agaricomycetes</taxon>
        <taxon>Agaricomycetidae</taxon>
        <taxon>Agaricales</taxon>
        <taxon>Agaricales incertae sedis</taxon>
        <taxon>Dendrothele</taxon>
    </lineage>
</organism>
<dbReference type="AlphaFoldDB" id="A0A4S8LBN9"/>
<dbReference type="OrthoDB" id="2654423at2759"/>
<dbReference type="EMBL" id="ML179514">
    <property type="protein sequence ID" value="THU86080.1"/>
    <property type="molecule type" value="Genomic_DNA"/>
</dbReference>
<dbReference type="Proteomes" id="UP000297245">
    <property type="component" value="Unassembled WGS sequence"/>
</dbReference>
<feature type="region of interest" description="Disordered" evidence="1">
    <location>
        <begin position="40"/>
        <end position="62"/>
    </location>
</feature>
<evidence type="ECO:0000313" key="2">
    <source>
        <dbReference type="EMBL" id="THU86080.1"/>
    </source>
</evidence>
<sequence length="203" mass="23600">MARKKLYHTKEERQLADRQKRLKYYHKNADSINTKLRKDYSAAKSQREMNERKSKNKAGMRAKEVACNQSRSRQAQAKSLLLLVNTQFDQLIEKMNEPSPVKYFDVLYASLVSDHPSSHDSVQEQCNIFSTVCGALEKRLNQILDLVGPSCPVYKQAEKIVRKVRLMLAWVEDVYCEVLVGIEGLRKRYNRGKLQYQMEQGLL</sequence>
<name>A0A4S8LBN9_DENBC</name>
<proteinExistence type="predicted"/>
<evidence type="ECO:0000256" key="1">
    <source>
        <dbReference type="SAM" id="MobiDB-lite"/>
    </source>
</evidence>
<keyword evidence="3" id="KW-1185">Reference proteome</keyword>
<accession>A0A4S8LBN9</accession>
<evidence type="ECO:0000313" key="3">
    <source>
        <dbReference type="Proteomes" id="UP000297245"/>
    </source>
</evidence>
<feature type="compositionally biased region" description="Basic and acidic residues" evidence="1">
    <location>
        <begin position="40"/>
        <end position="53"/>
    </location>
</feature>